<sequence length="361" mass="38977">VFIVSLLSLSESVVGDKDAAAFPAVEEQKLPIQISDRERTDSKLNSSVPIQTDPIGPVIVSESNSSLSISNDSGINSNTTITSLPKPVDIEPPEVSERRLNVPGLITPGKLKNILGASCISNSNCTALNTVCQGGNCMCQEGYRASKHKMEACVKIPKELNDTCETDLECDSAFHASECIDGVCACPQAFVPDQGACWEKRAMGDACDTTVQCLEIPNAACLQGVCACPVKDYVPSPTSSKCLHVSTFESECIEDIQCTEMIGDDSRCFDMKCFCKEGYHYNGSKCLIDRKLRSSCITNEDCIVSLSTEPADRRACVNNNCTCATGYKVLMKEDGCVKDAADSVTVSLSWLMCVIIARYFI</sequence>
<name>A0A1B6CAG8_9HEMI</name>
<evidence type="ECO:0000313" key="3">
    <source>
        <dbReference type="EMBL" id="JAS10339.1"/>
    </source>
</evidence>
<reference evidence="3" key="1">
    <citation type="submission" date="2015-12" db="EMBL/GenBank/DDBJ databases">
        <title>De novo transcriptome assembly of four potential Pierce s Disease insect vectors from Arizona vineyards.</title>
        <authorList>
            <person name="Tassone E.E."/>
        </authorList>
    </citation>
    <scope>NUCLEOTIDE SEQUENCE</scope>
</reference>
<gene>
    <name evidence="3" type="ORF">g.9143</name>
</gene>
<evidence type="ECO:0000256" key="1">
    <source>
        <dbReference type="SAM" id="SignalP"/>
    </source>
</evidence>
<dbReference type="AlphaFoldDB" id="A0A1B6CAG8"/>
<protein>
    <recommendedName>
        <fullName evidence="2">EB domain-containing protein</fullName>
    </recommendedName>
</protein>
<feature type="domain" description="EB" evidence="2">
    <location>
        <begin position="194"/>
        <end position="230"/>
    </location>
</feature>
<feature type="chain" id="PRO_5012068416" description="EB domain-containing protein" evidence="1">
    <location>
        <begin position="16"/>
        <end position="361"/>
    </location>
</feature>
<feature type="non-terminal residue" evidence="3">
    <location>
        <position position="1"/>
    </location>
</feature>
<evidence type="ECO:0000259" key="2">
    <source>
        <dbReference type="Pfam" id="PF01683"/>
    </source>
</evidence>
<dbReference type="EMBL" id="GEDC01026959">
    <property type="protein sequence ID" value="JAS10339.1"/>
    <property type="molecule type" value="Transcribed_RNA"/>
</dbReference>
<dbReference type="PANTHER" id="PTHR39069">
    <property type="entry name" value="ECDYSONE-INDUCIBLE GENE E1, ISOFORM A"/>
    <property type="match status" value="1"/>
</dbReference>
<dbReference type="InterPro" id="IPR006149">
    <property type="entry name" value="EB_dom"/>
</dbReference>
<organism evidence="3">
    <name type="scientific">Clastoptera arizonana</name>
    <name type="common">Arizona spittle bug</name>
    <dbReference type="NCBI Taxonomy" id="38151"/>
    <lineage>
        <taxon>Eukaryota</taxon>
        <taxon>Metazoa</taxon>
        <taxon>Ecdysozoa</taxon>
        <taxon>Arthropoda</taxon>
        <taxon>Hexapoda</taxon>
        <taxon>Insecta</taxon>
        <taxon>Pterygota</taxon>
        <taxon>Neoptera</taxon>
        <taxon>Paraneoptera</taxon>
        <taxon>Hemiptera</taxon>
        <taxon>Auchenorrhyncha</taxon>
        <taxon>Cercopoidea</taxon>
        <taxon>Clastopteridae</taxon>
        <taxon>Clastoptera</taxon>
    </lineage>
</organism>
<feature type="domain" description="EB" evidence="2">
    <location>
        <begin position="239"/>
        <end position="286"/>
    </location>
</feature>
<dbReference type="PANTHER" id="PTHR39069:SF8">
    <property type="entry name" value="FI17111P1"/>
    <property type="match status" value="1"/>
</dbReference>
<dbReference type="Pfam" id="PF01683">
    <property type="entry name" value="EB"/>
    <property type="match status" value="2"/>
</dbReference>
<keyword evidence="1" id="KW-0732">Signal</keyword>
<accession>A0A1B6CAG8</accession>
<feature type="signal peptide" evidence="1">
    <location>
        <begin position="1"/>
        <end position="15"/>
    </location>
</feature>
<proteinExistence type="predicted"/>